<evidence type="ECO:0000313" key="2">
    <source>
        <dbReference type="EMBL" id="KGR89203.1"/>
    </source>
</evidence>
<feature type="region of interest" description="Disordered" evidence="1">
    <location>
        <begin position="433"/>
        <end position="481"/>
    </location>
</feature>
<reference evidence="2 3" key="1">
    <citation type="submission" date="2014-02" db="EMBL/GenBank/DDBJ databases">
        <title>Draft genome sequence of Lysinibacillus boronitolerans NBRC 103108.</title>
        <authorList>
            <person name="Zhang F."/>
            <person name="Wang G."/>
            <person name="Zhang L."/>
        </authorList>
    </citation>
    <scope>NUCLEOTIDE SEQUENCE [LARGE SCALE GENOMIC DNA]</scope>
    <source>
        <strain evidence="2 3">NBRC 103108</strain>
    </source>
</reference>
<proteinExistence type="predicted"/>
<dbReference type="InterPro" id="IPR006428">
    <property type="entry name" value="Portal_SPP1-type"/>
</dbReference>
<protein>
    <submittedName>
        <fullName evidence="2">Phage portal protein</fullName>
    </submittedName>
</protein>
<accession>A0ABR4Y6A2</accession>
<sequence>MLIEDLYRPRWHEQMEEVIKRMVESVIKNEQVIINEIKDWENSPKRKLMLIGDMYYKNKMDIEKKTRDAEWKSNIKLIHGYVKKLVDQKVGYTLAKMPSVTSENTEYQKKLNDIFDAGMINRLRKVGKEAINKGVAYLHPYFNEDGDLSFMRFPAEQIIPFYTDSENMEIESFLRVFETNHYEGTTKKTLKKVEHYHREGISHFVFEGSTLISDIPAGGEQGYHFLLGNQPALWEKIPLIHFRYNEEEQPLVEQIKSLVDNYNTQASTNADVLADIPNFIYKLINYGGVDLKEFINDLNIYRVVKTDENGDVGKLTADIQTEANEKELERTRRAIYELGRGVDTLHENLGNASGVALKFRYSDLDMDCNILESEMQSSIEHMMWFVTHYLVMVGQGDFTNEKIKFVFNRDIIINEVEAVEMCEKSVGIIDDQTNRENHPWYTPEVEDRLAKQKEEEQKEIDEYQEALEKQRQSQSEVTDNE</sequence>
<feature type="compositionally biased region" description="Basic and acidic residues" evidence="1">
    <location>
        <begin position="445"/>
        <end position="456"/>
    </location>
</feature>
<dbReference type="Proteomes" id="UP000030487">
    <property type="component" value="Unassembled WGS sequence"/>
</dbReference>
<evidence type="ECO:0000256" key="1">
    <source>
        <dbReference type="SAM" id="MobiDB-lite"/>
    </source>
</evidence>
<organism evidence="2 3">
    <name type="scientific">Lysinibacillus boronitolerans JCM 21713 = 10a = NBRC 103108</name>
    <dbReference type="NCBI Taxonomy" id="1294264"/>
    <lineage>
        <taxon>Bacteria</taxon>
        <taxon>Bacillati</taxon>
        <taxon>Bacillota</taxon>
        <taxon>Bacilli</taxon>
        <taxon>Bacillales</taxon>
        <taxon>Bacillaceae</taxon>
        <taxon>Lysinibacillus</taxon>
    </lineage>
</organism>
<comment type="caution">
    <text evidence="2">The sequence shown here is derived from an EMBL/GenBank/DDBJ whole genome shotgun (WGS) entry which is preliminary data.</text>
</comment>
<keyword evidence="3" id="KW-1185">Reference proteome</keyword>
<dbReference type="InterPro" id="IPR021145">
    <property type="entry name" value="Portal_protein_SPP1_Gp6-like"/>
</dbReference>
<dbReference type="Pfam" id="PF05133">
    <property type="entry name" value="SPP1_portal"/>
    <property type="match status" value="1"/>
</dbReference>
<evidence type="ECO:0000313" key="3">
    <source>
        <dbReference type="Proteomes" id="UP000030487"/>
    </source>
</evidence>
<dbReference type="NCBIfam" id="TIGR01538">
    <property type="entry name" value="portal_SPP1"/>
    <property type="match status" value="1"/>
</dbReference>
<name>A0ABR4Y6A2_9BACI</name>
<dbReference type="EMBL" id="JPVR01000050">
    <property type="protein sequence ID" value="KGR89203.1"/>
    <property type="molecule type" value="Genomic_DNA"/>
</dbReference>
<feature type="compositionally biased region" description="Polar residues" evidence="1">
    <location>
        <begin position="472"/>
        <end position="481"/>
    </location>
</feature>
<gene>
    <name evidence="2" type="ORF">CD31_01155</name>
</gene>